<dbReference type="InterPro" id="IPR043502">
    <property type="entry name" value="DNA/RNA_pol_sf"/>
</dbReference>
<dbReference type="EMBL" id="UXUI01007638">
    <property type="protein sequence ID" value="VDD88478.1"/>
    <property type="molecule type" value="Genomic_DNA"/>
</dbReference>
<dbReference type="WBParaSite" id="EVEC_0000391301-mRNA-1">
    <property type="protein sequence ID" value="EVEC_0000391301-mRNA-1"/>
    <property type="gene ID" value="EVEC_0000391301"/>
</dbReference>
<dbReference type="EC" id="2.7.7.7" evidence="1"/>
<accession>A0A0N4V1S2</accession>
<keyword evidence="4" id="KW-0239">DNA-directed DNA polymerase</keyword>
<evidence type="ECO:0000256" key="1">
    <source>
        <dbReference type="ARBA" id="ARBA00012417"/>
    </source>
</evidence>
<evidence type="ECO:0000313" key="9">
    <source>
        <dbReference type="Proteomes" id="UP000274131"/>
    </source>
</evidence>
<keyword evidence="3" id="KW-0548">Nucleotidyltransferase</keyword>
<keyword evidence="9" id="KW-1185">Reference proteome</keyword>
<dbReference type="AlphaFoldDB" id="A0A0N4V1S2"/>
<dbReference type="Gene3D" id="1.10.3380.20">
    <property type="match status" value="1"/>
</dbReference>
<dbReference type="SUPFAM" id="SSF158702">
    <property type="entry name" value="Sec63 N-terminal domain-like"/>
    <property type="match status" value="1"/>
</dbReference>
<dbReference type="SMART" id="SM00482">
    <property type="entry name" value="POLAc"/>
    <property type="match status" value="1"/>
</dbReference>
<dbReference type="InterPro" id="IPR002298">
    <property type="entry name" value="DNA_polymerase_A"/>
</dbReference>
<feature type="domain" description="DNA-directed DNA polymerase family A palm" evidence="7">
    <location>
        <begin position="817"/>
        <end position="1020"/>
    </location>
</feature>
<dbReference type="PROSITE" id="PS00447">
    <property type="entry name" value="DNA_POLYMERASE_A"/>
    <property type="match status" value="1"/>
</dbReference>
<keyword evidence="2" id="KW-0808">Transferase</keyword>
<evidence type="ECO:0000256" key="3">
    <source>
        <dbReference type="ARBA" id="ARBA00022695"/>
    </source>
</evidence>
<evidence type="ECO:0000256" key="6">
    <source>
        <dbReference type="SAM" id="MobiDB-lite"/>
    </source>
</evidence>
<reference evidence="10" key="1">
    <citation type="submission" date="2017-02" db="UniProtKB">
        <authorList>
            <consortium name="WormBaseParasite"/>
        </authorList>
    </citation>
    <scope>IDENTIFICATION</scope>
</reference>
<reference evidence="8 9" key="2">
    <citation type="submission" date="2018-10" db="EMBL/GenBank/DDBJ databases">
        <authorList>
            <consortium name="Pathogen Informatics"/>
        </authorList>
    </citation>
    <scope>NUCLEOTIDE SEQUENCE [LARGE SCALE GENOMIC DNA]</scope>
</reference>
<dbReference type="GO" id="GO:0006261">
    <property type="term" value="P:DNA-templated DNA replication"/>
    <property type="evidence" value="ECO:0007669"/>
    <property type="project" value="InterPro"/>
</dbReference>
<evidence type="ECO:0000259" key="7">
    <source>
        <dbReference type="SMART" id="SM00482"/>
    </source>
</evidence>
<dbReference type="FunFam" id="1.10.150.20:FF:000002">
    <property type="entry name" value="DNA polymerase I"/>
    <property type="match status" value="1"/>
</dbReference>
<dbReference type="Gene3D" id="3.30.70.370">
    <property type="match status" value="1"/>
</dbReference>
<dbReference type="GO" id="GO:0003677">
    <property type="term" value="F:DNA binding"/>
    <property type="evidence" value="ECO:0007669"/>
    <property type="project" value="InterPro"/>
</dbReference>
<dbReference type="PRINTS" id="PR00868">
    <property type="entry name" value="DNAPOLI"/>
</dbReference>
<gene>
    <name evidence="8" type="ORF">EVEC_LOCUS3621</name>
</gene>
<name>A0A0N4V1S2_ENTVE</name>
<evidence type="ECO:0000313" key="8">
    <source>
        <dbReference type="EMBL" id="VDD88478.1"/>
    </source>
</evidence>
<dbReference type="SUPFAM" id="SSF56672">
    <property type="entry name" value="DNA/RNA polymerases"/>
    <property type="match status" value="1"/>
</dbReference>
<dbReference type="STRING" id="51028.A0A0N4V1S2"/>
<dbReference type="SMR" id="A0A0N4V1S2"/>
<dbReference type="Pfam" id="PF00476">
    <property type="entry name" value="DNA_pol_A"/>
    <property type="match status" value="1"/>
</dbReference>
<organism evidence="10">
    <name type="scientific">Enterobius vermicularis</name>
    <name type="common">Human pinworm</name>
    <dbReference type="NCBI Taxonomy" id="51028"/>
    <lineage>
        <taxon>Eukaryota</taxon>
        <taxon>Metazoa</taxon>
        <taxon>Ecdysozoa</taxon>
        <taxon>Nematoda</taxon>
        <taxon>Chromadorea</taxon>
        <taxon>Rhabditida</taxon>
        <taxon>Spirurina</taxon>
        <taxon>Oxyuridomorpha</taxon>
        <taxon>Oxyuroidea</taxon>
        <taxon>Oxyuridae</taxon>
        <taxon>Enterobius</taxon>
    </lineage>
</organism>
<dbReference type="Gene3D" id="1.10.150.20">
    <property type="entry name" value="5' to 3' exonuclease, C-terminal subdomain"/>
    <property type="match status" value="1"/>
</dbReference>
<sequence length="1068" mass="117453">MVVAFCDRLGWVYMKSLLDGFSERIAFGVKKNLTELVRISGIDAGRARAFHAANITTIAVLAKSSIQQVAKILRSAVPFIRELGIFSEKQISLMLEKGGQKEVDDMAAAETSLVKSFLKLPTSTVESSFHDLFDRTLGEEEKLTEKNSQKTEFSNEQTAGEQNYSICRCNGEPAVDRHARTTKVEQTDYSKVDRVIGITEKMRLFSLSPIRSRHAEVNQPTFIPHCSEEANHLNGVESVGQLGNLEKFVNVHRMSKSPEKTPINSTVTSVSSAVTTQSSYSKETAQQESALHIHNPVCSANRSHDKLSATTLMSDGCAVKKEDVSEELCATTSTDLAAISWQTVSPFLNCERQKKAVSEALNNPEVLAGSLNKAGKDVKSKFSETASDSFLAAVSSQDVFSLLSCCNDKTSTSIKKQLSDIVESPDETSSDSFLRSVCTQVESHVIGQLAGSAAEASISDSPLGSALEQRKGKVAPHQESRQNSPNILDKSRDLFDSFYSSPVADTKTHDTHSSPFIATSTVAPGTKRIRSLIVTSSPSTPSSHSPLVKCSKHQLSPIESRLQTVKSTSSLPTPVSNVRIQLPKEIFDACRSYDEWKDFNIKVKRWKEIGLALAYGPLNNRNCQSLTGVAVCPLSGSPVYIDLNNSPIYGGEGEEELYPSFTPLDSIPVCERIALIETVICSSQTKYIKREMSTLESKGSEIAGVSFNFDSPSEIADVLFVRLKLPPVTGASRAAKRHYSTNKTVLQKLASEYEIADTILKWRRMNTALSMSLNTIIKFCLDDGRIHAIFTPYTVTGRVQSTHPNVQNVQKNEVFNGLSIRSLFAAPRGRILVAADYCQLEMRVLTHFTCDKKLVELFLSGGDFFQKMTDQWNGNSCLPIKVDRQKVKQLCYGLIYGMGAGSLGEQLEITKTEARNMIEVFFKQFPKVRSWIDKTVEDCHRKKSVLTLFGRKLCCHGAGQGDQAAEAKVGRKAVNYLIQGTASEIFKSALVSMEEALKSKNAKLVMQVHDEVIVETTNEDLEEVIRVIKICMCTAPPGFTAPLAVKISTGHSWGELREFCLSGQTVCS</sequence>
<evidence type="ECO:0000256" key="2">
    <source>
        <dbReference type="ARBA" id="ARBA00022679"/>
    </source>
</evidence>
<evidence type="ECO:0000313" key="10">
    <source>
        <dbReference type="WBParaSite" id="EVEC_0000391301-mRNA-1"/>
    </source>
</evidence>
<evidence type="ECO:0000256" key="5">
    <source>
        <dbReference type="ARBA" id="ARBA00049244"/>
    </source>
</evidence>
<dbReference type="InterPro" id="IPR019760">
    <property type="entry name" value="DNA-dir_DNA_pol_A_CS"/>
</dbReference>
<proteinExistence type="predicted"/>
<dbReference type="GO" id="GO:0003887">
    <property type="term" value="F:DNA-directed DNA polymerase activity"/>
    <property type="evidence" value="ECO:0007669"/>
    <property type="project" value="UniProtKB-KW"/>
</dbReference>
<dbReference type="Gene3D" id="1.20.1060.10">
    <property type="entry name" value="Taq DNA Polymerase, Chain T, domain 4"/>
    <property type="match status" value="1"/>
</dbReference>
<feature type="region of interest" description="Disordered" evidence="6">
    <location>
        <begin position="460"/>
        <end position="489"/>
    </location>
</feature>
<comment type="catalytic activity">
    <reaction evidence="5">
        <text>DNA(n) + a 2'-deoxyribonucleoside 5'-triphosphate = DNA(n+1) + diphosphate</text>
        <dbReference type="Rhea" id="RHEA:22508"/>
        <dbReference type="Rhea" id="RHEA-COMP:17339"/>
        <dbReference type="Rhea" id="RHEA-COMP:17340"/>
        <dbReference type="ChEBI" id="CHEBI:33019"/>
        <dbReference type="ChEBI" id="CHEBI:61560"/>
        <dbReference type="ChEBI" id="CHEBI:173112"/>
        <dbReference type="EC" id="2.7.7.7"/>
    </reaction>
</comment>
<evidence type="ECO:0000256" key="4">
    <source>
        <dbReference type="ARBA" id="ARBA00022932"/>
    </source>
</evidence>
<dbReference type="InterPro" id="IPR001098">
    <property type="entry name" value="DNA-dir_DNA_pol_A_palm_dom"/>
</dbReference>
<dbReference type="PANTHER" id="PTHR10133">
    <property type="entry name" value="DNA POLYMERASE I"/>
    <property type="match status" value="1"/>
</dbReference>
<dbReference type="Proteomes" id="UP000274131">
    <property type="component" value="Unassembled WGS sequence"/>
</dbReference>
<protein>
    <recommendedName>
        <fullName evidence="1">DNA-directed DNA polymerase</fullName>
        <ecNumber evidence="1">2.7.7.7</ecNumber>
    </recommendedName>
</protein>
<dbReference type="GO" id="GO:0097681">
    <property type="term" value="P:double-strand break repair via alternative nonhomologous end joining"/>
    <property type="evidence" value="ECO:0007669"/>
    <property type="project" value="TreeGrafter"/>
</dbReference>
<dbReference type="CDD" id="cd08638">
    <property type="entry name" value="DNA_pol_A_theta"/>
    <property type="match status" value="1"/>
</dbReference>
<dbReference type="OrthoDB" id="2320933at2759"/>
<dbReference type="PANTHER" id="PTHR10133:SF62">
    <property type="entry name" value="DNA POLYMERASE THETA"/>
    <property type="match status" value="1"/>
</dbReference>
<feature type="compositionally biased region" description="Basic and acidic residues" evidence="6">
    <location>
        <begin position="468"/>
        <end position="480"/>
    </location>
</feature>